<dbReference type="EMBL" id="VZRF01001323">
    <property type="protein sequence ID" value="NWT08704.1"/>
    <property type="molecule type" value="Genomic_DNA"/>
</dbReference>
<gene>
    <name evidence="2" type="primary">Akap8l</name>
    <name evidence="2" type="ORF">VIRALT_R15941</name>
</gene>
<name>A0A7K5KTB3_VIRAL</name>
<evidence type="ECO:0000313" key="2">
    <source>
        <dbReference type="EMBL" id="NWT08704.1"/>
    </source>
</evidence>
<organism evidence="2 3">
    <name type="scientific">Vireo altiloquus</name>
    <name type="common">Black-whiskered vireo</name>
    <name type="synonym">Muscicapa altiloqua</name>
    <dbReference type="NCBI Taxonomy" id="34956"/>
    <lineage>
        <taxon>Eukaryota</taxon>
        <taxon>Metazoa</taxon>
        <taxon>Chordata</taxon>
        <taxon>Craniata</taxon>
        <taxon>Vertebrata</taxon>
        <taxon>Euteleostomi</taxon>
        <taxon>Archelosauria</taxon>
        <taxon>Archosauria</taxon>
        <taxon>Dinosauria</taxon>
        <taxon>Saurischia</taxon>
        <taxon>Theropoda</taxon>
        <taxon>Coelurosauria</taxon>
        <taxon>Aves</taxon>
        <taxon>Neognathae</taxon>
        <taxon>Neoaves</taxon>
        <taxon>Telluraves</taxon>
        <taxon>Australaves</taxon>
        <taxon>Passeriformes</taxon>
        <taxon>Corvoidea</taxon>
        <taxon>Vireonidae</taxon>
        <taxon>Vireoninae</taxon>
        <taxon>Vireo</taxon>
    </lineage>
</organism>
<keyword evidence="3" id="KW-1185">Reference proteome</keyword>
<protein>
    <submittedName>
        <fullName evidence="2">AKP8L protein</fullName>
    </submittedName>
</protein>
<feature type="non-terminal residue" evidence="2">
    <location>
        <position position="1"/>
    </location>
</feature>
<reference evidence="2 3" key="1">
    <citation type="submission" date="2019-09" db="EMBL/GenBank/DDBJ databases">
        <title>Bird 10,000 Genomes (B10K) Project - Family phase.</title>
        <authorList>
            <person name="Zhang G."/>
        </authorList>
    </citation>
    <scope>NUCLEOTIDE SEQUENCE [LARGE SCALE GENOMIC DNA]</scope>
    <source>
        <strain evidence="2">B10K-DU-001-22</strain>
        <tissue evidence="2">Muscle</tissue>
    </source>
</reference>
<comment type="caution">
    <text evidence="2">The sequence shown here is derived from an EMBL/GenBank/DDBJ whole genome shotgun (WGS) entry which is preliminary data.</text>
</comment>
<sequence length="145" mass="15902">SFLGYGDWNSGSSRGYEGYGYGYGYGQENSAGFGYGAAAGNSWDLGNSEPDGAPEGGTELGKQRLELGTHPESEGMQGRGYGAAGDRYDPYESFDSRSSLNDRDAFRPSYDNYPSDNYPSDNYPNDNYPNDNYPNDYPGDYPNDY</sequence>
<dbReference type="GO" id="GO:0034237">
    <property type="term" value="F:protein kinase A regulatory subunit binding"/>
    <property type="evidence" value="ECO:0007669"/>
    <property type="project" value="TreeGrafter"/>
</dbReference>
<feature type="region of interest" description="Disordered" evidence="1">
    <location>
        <begin position="36"/>
        <end position="145"/>
    </location>
</feature>
<dbReference type="GO" id="GO:0003677">
    <property type="term" value="F:DNA binding"/>
    <property type="evidence" value="ECO:0007669"/>
    <property type="project" value="InterPro"/>
</dbReference>
<feature type="compositionally biased region" description="Low complexity" evidence="1">
    <location>
        <begin position="108"/>
        <end position="145"/>
    </location>
</feature>
<feature type="non-terminal residue" evidence="2">
    <location>
        <position position="145"/>
    </location>
</feature>
<evidence type="ECO:0000256" key="1">
    <source>
        <dbReference type="SAM" id="MobiDB-lite"/>
    </source>
</evidence>
<proteinExistence type="predicted"/>
<dbReference type="InterPro" id="IPR007071">
    <property type="entry name" value="AKAP95"/>
</dbReference>
<accession>A0A7K5KTB3</accession>
<dbReference type="Proteomes" id="UP000589495">
    <property type="component" value="Unassembled WGS sequence"/>
</dbReference>
<evidence type="ECO:0000313" key="3">
    <source>
        <dbReference type="Proteomes" id="UP000589495"/>
    </source>
</evidence>
<dbReference type="PANTHER" id="PTHR12190">
    <property type="entry name" value="A-KINASE ANCHOR PROTEIN AKAP 8"/>
    <property type="match status" value="1"/>
</dbReference>
<feature type="compositionally biased region" description="Basic and acidic residues" evidence="1">
    <location>
        <begin position="61"/>
        <end position="73"/>
    </location>
</feature>
<dbReference type="PANTHER" id="PTHR12190:SF4">
    <property type="entry name" value="A-KINASE ANCHOR PROTEIN 8-LIKE"/>
    <property type="match status" value="1"/>
</dbReference>
<dbReference type="AlphaFoldDB" id="A0A7K5KTB3"/>
<dbReference type="GO" id="GO:0016363">
    <property type="term" value="C:nuclear matrix"/>
    <property type="evidence" value="ECO:0007669"/>
    <property type="project" value="TreeGrafter"/>
</dbReference>